<dbReference type="GO" id="GO:0006426">
    <property type="term" value="P:glycyl-tRNA aminoacylation"/>
    <property type="evidence" value="ECO:0007669"/>
    <property type="project" value="UniProtKB-UniRule"/>
</dbReference>
<dbReference type="GO" id="GO:0005829">
    <property type="term" value="C:cytosol"/>
    <property type="evidence" value="ECO:0007669"/>
    <property type="project" value="TreeGrafter"/>
</dbReference>
<accession>A0A220UGR9</accession>
<dbReference type="EMBL" id="CP022358">
    <property type="protein sequence ID" value="ASK67378.1"/>
    <property type="molecule type" value="Genomic_DNA"/>
</dbReference>
<comment type="similarity">
    <text evidence="2 11">Belongs to the class-II aminoacyl-tRNA synthetase family.</text>
</comment>
<reference evidence="13 14" key="1">
    <citation type="submission" date="2017-07" db="EMBL/GenBank/DDBJ databases">
        <title>Phenotypical and genomic characterization of a clinical isolate of Shewanella bicestrii sp. nov. producing an extended-spectrum beta-lactamase and a new oxacillinase variant.</title>
        <authorList>
            <person name="Jousset A.B."/>
            <person name="Bonnin R.A."/>
            <person name="Girlich D."/>
            <person name="Dabos L."/>
            <person name="Potron A."/>
            <person name="Dortet L."/>
            <person name="Glaser P."/>
            <person name="Naas T."/>
        </authorList>
    </citation>
    <scope>NUCLEOTIDE SEQUENCE [LARGE SCALE GENOMIC DNA]</scope>
    <source>
        <strain evidence="13 14">JAB-1</strain>
    </source>
</reference>
<keyword evidence="14" id="KW-1185">Reference proteome</keyword>
<dbReference type="InterPro" id="IPR015944">
    <property type="entry name" value="Gly-tRNA-synth_bsu"/>
</dbReference>
<dbReference type="GO" id="GO:0005524">
    <property type="term" value="F:ATP binding"/>
    <property type="evidence" value="ECO:0007669"/>
    <property type="project" value="UniProtKB-UniRule"/>
</dbReference>
<organism evidence="13 14">
    <name type="scientific">Shewanella bicestrii</name>
    <dbReference type="NCBI Taxonomy" id="2018305"/>
    <lineage>
        <taxon>Bacteria</taxon>
        <taxon>Pseudomonadati</taxon>
        <taxon>Pseudomonadota</taxon>
        <taxon>Gammaproteobacteria</taxon>
        <taxon>Alteromonadales</taxon>
        <taxon>Shewanellaceae</taxon>
        <taxon>Shewanella</taxon>
    </lineage>
</organism>
<dbReference type="Pfam" id="PF02092">
    <property type="entry name" value="tRNA_synt_2f"/>
    <property type="match status" value="1"/>
</dbReference>
<evidence type="ECO:0000256" key="9">
    <source>
        <dbReference type="ARBA" id="ARBA00023146"/>
    </source>
</evidence>
<dbReference type="KEGG" id="sbj:CF168_00085"/>
<proteinExistence type="inferred from homology"/>
<dbReference type="PANTHER" id="PTHR30075">
    <property type="entry name" value="GLYCYL-TRNA SYNTHETASE"/>
    <property type="match status" value="1"/>
</dbReference>
<gene>
    <name evidence="11" type="primary">glyS</name>
    <name evidence="13" type="ORF">CF168_00085</name>
</gene>
<dbReference type="GO" id="GO:0004820">
    <property type="term" value="F:glycine-tRNA ligase activity"/>
    <property type="evidence" value="ECO:0007669"/>
    <property type="project" value="UniProtKB-UniRule"/>
</dbReference>
<keyword evidence="5 11" id="KW-0436">Ligase</keyword>
<evidence type="ECO:0000256" key="1">
    <source>
        <dbReference type="ARBA" id="ARBA00004496"/>
    </source>
</evidence>
<dbReference type="NCBIfam" id="TIGR00211">
    <property type="entry name" value="glyS"/>
    <property type="match status" value="1"/>
</dbReference>
<evidence type="ECO:0000313" key="14">
    <source>
        <dbReference type="Proteomes" id="UP000198367"/>
    </source>
</evidence>
<keyword evidence="6 11" id="KW-0547">Nucleotide-binding</keyword>
<dbReference type="PRINTS" id="PR01045">
    <property type="entry name" value="TRNASYNTHGB"/>
</dbReference>
<dbReference type="Gene3D" id="1.10.730.10">
    <property type="entry name" value="Isoleucyl-tRNA Synthetase, Domain 1"/>
    <property type="match status" value="1"/>
</dbReference>
<dbReference type="SUPFAM" id="SSF109604">
    <property type="entry name" value="HD-domain/PDEase-like"/>
    <property type="match status" value="1"/>
</dbReference>
<evidence type="ECO:0000256" key="3">
    <source>
        <dbReference type="ARBA" id="ARBA00011209"/>
    </source>
</evidence>
<comment type="subcellular location">
    <subcellularLocation>
        <location evidence="1 11">Cytoplasm</location>
    </subcellularLocation>
</comment>
<evidence type="ECO:0000256" key="8">
    <source>
        <dbReference type="ARBA" id="ARBA00022917"/>
    </source>
</evidence>
<dbReference type="Pfam" id="PF05746">
    <property type="entry name" value="DALR_1"/>
    <property type="match status" value="1"/>
</dbReference>
<name>A0A220UGR9_9GAMM</name>
<evidence type="ECO:0000256" key="6">
    <source>
        <dbReference type="ARBA" id="ARBA00022741"/>
    </source>
</evidence>
<evidence type="ECO:0000256" key="11">
    <source>
        <dbReference type="HAMAP-Rule" id="MF_00255"/>
    </source>
</evidence>
<dbReference type="SMART" id="SM00836">
    <property type="entry name" value="DALR_1"/>
    <property type="match status" value="1"/>
</dbReference>
<sequence>MNFENLLIELGTEELPPKALRKLAESFLANFTEELTKADLAFKSAVWYAAPRRLAINVTELAIAQADKIVEKRGPAVSSAFDAEGKPTKAAEGWARGNGITVDQAERLVTDKGEWLVYNAKVEGVETKSLIAAMAQRALDKLPIPKPMRWGSSKTQFIRPVHTATMLLGSELIEGELLGIKSARNVRGHRFMGTGFELDHADNYLTLLKEKGKVIADYESRKALIKADAEKAAAKIGGTADIEDDLLEEVTSLVEWPVVLTASFEDKFLNVPSEALVYTMKGDQKYFPVFDDAGKLLPNFIFVANIESKDPAQIIAGNEKVVRPRLADAEFFFNTDKKHTLESRLPSLETVLFQQQLGTLKDKVTRISALAAFIAEQTGANAVDAARAGLLSKTDLMTNMVMEFTDTQGTMGMHYARLDGETEAVALAMEEQYKPKFSGDTVPTAAVSCAVALADKLDTLVGIFGIGQAPKGAADPFALRRAAIGVLRIIVENKLPLDLVTLIAKAQELHGTNLSNANASDEVLEFLMARFRAWYQDKGIDVDVILAVLARRPTRPADFDSRINAVSHFRSLEASSALAAANKRVSNILAKVEGELPTAINSALLAEVAEQALAAKLAELQPQLAPLFANADYQQALTLLSSLRESVDQFFEDVMVMADDEALKNNRLALLNNLREQFLHVADISLLQ</sequence>
<feature type="domain" description="DALR anticodon binding" evidence="12">
    <location>
        <begin position="584"/>
        <end position="687"/>
    </location>
</feature>
<dbReference type="RefSeq" id="WP_089066594.1">
    <property type="nucleotide sequence ID" value="NZ_CP022358.1"/>
</dbReference>
<evidence type="ECO:0000256" key="10">
    <source>
        <dbReference type="ARBA" id="ARBA00047937"/>
    </source>
</evidence>
<dbReference type="HAMAP" id="MF_00255">
    <property type="entry name" value="Gly_tRNA_synth_beta"/>
    <property type="match status" value="1"/>
</dbReference>
<evidence type="ECO:0000313" key="13">
    <source>
        <dbReference type="EMBL" id="ASK67378.1"/>
    </source>
</evidence>
<evidence type="ECO:0000256" key="7">
    <source>
        <dbReference type="ARBA" id="ARBA00022840"/>
    </source>
</evidence>
<dbReference type="PANTHER" id="PTHR30075:SF2">
    <property type="entry name" value="GLYCINE--TRNA LIGASE, CHLOROPLASTIC_MITOCHONDRIAL 2"/>
    <property type="match status" value="1"/>
</dbReference>
<keyword evidence="8 11" id="KW-0648">Protein biosynthesis</keyword>
<evidence type="ECO:0000256" key="5">
    <source>
        <dbReference type="ARBA" id="ARBA00022598"/>
    </source>
</evidence>
<dbReference type="Proteomes" id="UP000198367">
    <property type="component" value="Chromosome"/>
</dbReference>
<evidence type="ECO:0000256" key="4">
    <source>
        <dbReference type="ARBA" id="ARBA00022490"/>
    </source>
</evidence>
<dbReference type="AlphaFoldDB" id="A0A220UGR9"/>
<dbReference type="EC" id="6.1.1.14" evidence="11"/>
<comment type="catalytic activity">
    <reaction evidence="10 11">
        <text>tRNA(Gly) + glycine + ATP = glycyl-tRNA(Gly) + AMP + diphosphate</text>
        <dbReference type="Rhea" id="RHEA:16013"/>
        <dbReference type="Rhea" id="RHEA-COMP:9664"/>
        <dbReference type="Rhea" id="RHEA-COMP:9683"/>
        <dbReference type="ChEBI" id="CHEBI:30616"/>
        <dbReference type="ChEBI" id="CHEBI:33019"/>
        <dbReference type="ChEBI" id="CHEBI:57305"/>
        <dbReference type="ChEBI" id="CHEBI:78442"/>
        <dbReference type="ChEBI" id="CHEBI:78522"/>
        <dbReference type="ChEBI" id="CHEBI:456215"/>
        <dbReference type="EC" id="6.1.1.14"/>
    </reaction>
</comment>
<keyword evidence="9 11" id="KW-0030">Aminoacyl-tRNA synthetase</keyword>
<keyword evidence="7 11" id="KW-0067">ATP-binding</keyword>
<dbReference type="GO" id="GO:0006420">
    <property type="term" value="P:arginyl-tRNA aminoacylation"/>
    <property type="evidence" value="ECO:0007669"/>
    <property type="project" value="InterPro"/>
</dbReference>
<evidence type="ECO:0000259" key="12">
    <source>
        <dbReference type="SMART" id="SM00836"/>
    </source>
</evidence>
<evidence type="ECO:0000256" key="2">
    <source>
        <dbReference type="ARBA" id="ARBA00008226"/>
    </source>
</evidence>
<dbReference type="PROSITE" id="PS50861">
    <property type="entry name" value="AA_TRNA_LIGASE_II_GLYAB"/>
    <property type="match status" value="1"/>
</dbReference>
<comment type="subunit">
    <text evidence="3 11">Tetramer of two alpha and two beta subunits.</text>
</comment>
<keyword evidence="4 11" id="KW-0963">Cytoplasm</keyword>
<dbReference type="GO" id="GO:0004814">
    <property type="term" value="F:arginine-tRNA ligase activity"/>
    <property type="evidence" value="ECO:0007669"/>
    <property type="project" value="InterPro"/>
</dbReference>
<dbReference type="InterPro" id="IPR006194">
    <property type="entry name" value="Gly-tRNA-synth_heterodimer"/>
</dbReference>
<protein>
    <recommendedName>
        <fullName evidence="11">Glycine--tRNA ligase beta subunit</fullName>
        <ecNumber evidence="11">6.1.1.14</ecNumber>
    </recommendedName>
    <alternativeName>
        <fullName evidence="11">Glycyl-tRNA synthetase beta subunit</fullName>
        <shortName evidence="11">GlyRS</shortName>
    </alternativeName>
</protein>
<dbReference type="InterPro" id="IPR008909">
    <property type="entry name" value="DALR_anticod-bd"/>
</dbReference>